<dbReference type="EMBL" id="CAUOFW020001727">
    <property type="protein sequence ID" value="CAK9148319.1"/>
    <property type="molecule type" value="Genomic_DNA"/>
</dbReference>
<dbReference type="PANTHER" id="PTHR46890:SF48">
    <property type="entry name" value="RNA-DIRECTED DNA POLYMERASE"/>
    <property type="match status" value="1"/>
</dbReference>
<comment type="caution">
    <text evidence="2">The sequence shown here is derived from an EMBL/GenBank/DDBJ whole genome shotgun (WGS) entry which is preliminary data.</text>
</comment>
<gene>
    <name evidence="2" type="ORF">ILEXP_LOCUS16251</name>
</gene>
<evidence type="ECO:0000313" key="3">
    <source>
        <dbReference type="Proteomes" id="UP001642360"/>
    </source>
</evidence>
<organism evidence="2 3">
    <name type="scientific">Ilex paraguariensis</name>
    <name type="common">yerba mate</name>
    <dbReference type="NCBI Taxonomy" id="185542"/>
    <lineage>
        <taxon>Eukaryota</taxon>
        <taxon>Viridiplantae</taxon>
        <taxon>Streptophyta</taxon>
        <taxon>Embryophyta</taxon>
        <taxon>Tracheophyta</taxon>
        <taxon>Spermatophyta</taxon>
        <taxon>Magnoliopsida</taxon>
        <taxon>eudicotyledons</taxon>
        <taxon>Gunneridae</taxon>
        <taxon>Pentapetalae</taxon>
        <taxon>asterids</taxon>
        <taxon>campanulids</taxon>
        <taxon>Aquifoliales</taxon>
        <taxon>Aquifoliaceae</taxon>
        <taxon>Ilex</taxon>
    </lineage>
</organism>
<accession>A0ABC8RTM5</accession>
<dbReference type="Pfam" id="PF00078">
    <property type="entry name" value="RVT_1"/>
    <property type="match status" value="1"/>
</dbReference>
<dbReference type="InterPro" id="IPR000477">
    <property type="entry name" value="RT_dom"/>
</dbReference>
<dbReference type="AlphaFoldDB" id="A0ABC8RTM5"/>
<evidence type="ECO:0000313" key="2">
    <source>
        <dbReference type="EMBL" id="CAK9148319.1"/>
    </source>
</evidence>
<name>A0ABC8RTM5_9AQUA</name>
<dbReference type="InterPro" id="IPR052343">
    <property type="entry name" value="Retrotransposon-Effector_Assoc"/>
</dbReference>
<feature type="domain" description="Reverse transcriptase" evidence="1">
    <location>
        <begin position="1"/>
        <end position="109"/>
    </location>
</feature>
<reference evidence="2 3" key="1">
    <citation type="submission" date="2024-02" db="EMBL/GenBank/DDBJ databases">
        <authorList>
            <person name="Vignale AGUSTIN F."/>
            <person name="Sosa J E."/>
            <person name="Modenutti C."/>
        </authorList>
    </citation>
    <scope>NUCLEOTIDE SEQUENCE [LARGE SCALE GENOMIC DNA]</scope>
</reference>
<dbReference type="PANTHER" id="PTHR46890">
    <property type="entry name" value="NON-LTR RETROLELEMENT REVERSE TRANSCRIPTASE-LIKE PROTEIN-RELATED"/>
    <property type="match status" value="1"/>
</dbReference>
<evidence type="ECO:0000259" key="1">
    <source>
        <dbReference type="PROSITE" id="PS50878"/>
    </source>
</evidence>
<keyword evidence="3" id="KW-1185">Reference proteome</keyword>
<dbReference type="Proteomes" id="UP001642360">
    <property type="component" value="Unassembled WGS sequence"/>
</dbReference>
<proteinExistence type="predicted"/>
<dbReference type="PROSITE" id="PS50878">
    <property type="entry name" value="RT_POL"/>
    <property type="match status" value="1"/>
</dbReference>
<sequence length="109" mass="12310">MAKDKIYCATNVTLLALIPKKVNPRSFSEFRPISLYNFLYKIFTKLLSSRLANILPELISVEQHGFVSGRNGGECVSIAQLMVSDLNRKVEGGNLILKLDMMKAYDRLE</sequence>
<protein>
    <recommendedName>
        <fullName evidence="1">Reverse transcriptase domain-containing protein</fullName>
    </recommendedName>
</protein>